<evidence type="ECO:0000256" key="6">
    <source>
        <dbReference type="ARBA" id="ARBA00022946"/>
    </source>
</evidence>
<keyword evidence="10 12" id="KW-0472">Membrane</keyword>
<keyword evidence="16" id="KW-1185">Reference proteome</keyword>
<evidence type="ECO:0000256" key="8">
    <source>
        <dbReference type="ARBA" id="ARBA00023054"/>
    </source>
</evidence>
<dbReference type="Pfam" id="PF09731">
    <property type="entry name" value="Mitofilin"/>
    <property type="match status" value="1"/>
</dbReference>
<evidence type="ECO:0000313" key="16">
    <source>
        <dbReference type="Proteomes" id="UP000761534"/>
    </source>
</evidence>
<dbReference type="OrthoDB" id="10261039at2759"/>
<evidence type="ECO:0000256" key="10">
    <source>
        <dbReference type="ARBA" id="ARBA00023136"/>
    </source>
</evidence>
<evidence type="ECO:0000256" key="12">
    <source>
        <dbReference type="RuleBase" id="RU363000"/>
    </source>
</evidence>
<protein>
    <recommendedName>
        <fullName evidence="3 12">MICOS complex subunit MIC60</fullName>
    </recommendedName>
    <alternativeName>
        <fullName evidence="12">Mitofilin</fullName>
    </alternativeName>
</protein>
<evidence type="ECO:0000256" key="11">
    <source>
        <dbReference type="ARBA" id="ARBA00025571"/>
    </source>
</evidence>
<dbReference type="EMBL" id="SWFS01000141">
    <property type="protein sequence ID" value="KAA8915784.1"/>
    <property type="molecule type" value="Genomic_DNA"/>
</dbReference>
<proteinExistence type="inferred from homology"/>
<evidence type="ECO:0000256" key="13">
    <source>
        <dbReference type="SAM" id="Coils"/>
    </source>
</evidence>
<comment type="function">
    <text evidence="11">Component of the MICOS complex, a large protein complex of the mitochondrial inner membrane that plays crucial roles in the maintenance of crista junctions, inner membrane architecture, and formation of contact sites to the outer membrane. Plays a role in keeping cristae membranes connected to the inner boundary membrane. Also promotes protein import via the mitochondrial intermembrane space assembly (MIA) pathway.</text>
</comment>
<accession>A0A642VC88</accession>
<sequence>MLRIQGRGAASRANGGFVRGLRTQSRLLQEAKDAASETVQQAAKKKPAKKQTRRFRNFLITTIGFGAGLYGGGVYYSLKDDRFLDFFTEYVPFSERVISYIEEQQFKRRLQSGEQHAELPSRRSTPENIDRLVKVTKAGAEPREHKEPVEDEPKPLIKKTEKKTPEPAAAKPAAKADKAHLPLVHIPSGSDAVVNEAVEKLNQFIQAVNKSAHTEDAVAAISDTLTKLSHSIDALKQQQRAELDQKLAEQAEKIKSESKSREDKALQQMEAMQQEYSKIFQSEQQRIIDLYNQRLLTEIEATKKAVIAHANNRLVAVSAERERQFAEQVAQKVDEEREGRLAKIKELSESVKELQELSLATDEIIKATQNVAEYHAAVSQLHNALGHSEPIALRSHIQRVLAASGDDALVRAAVESIPESVFDEGVLSPAQLAARFRMIEPEIRKASLLPPDAGIAGHFGSWLFSTLLWKKQGNPVGNDVESVIARTETALTEGRVEDAVAEVNSLRGWPKKLAKDWLCEGRKRCEVEFLIKTLGVEGNLRK</sequence>
<evidence type="ECO:0000256" key="3">
    <source>
        <dbReference type="ARBA" id="ARBA00018116"/>
    </source>
</evidence>
<comment type="subunit">
    <text evidence="12">Component of the mitochondrial contact site and cristae organizing system (MICOS) complex.</text>
</comment>
<gene>
    <name evidence="15" type="ORF">TRICI_002070</name>
</gene>
<organism evidence="15 16">
    <name type="scientific">Trichomonascus ciferrii</name>
    <dbReference type="NCBI Taxonomy" id="44093"/>
    <lineage>
        <taxon>Eukaryota</taxon>
        <taxon>Fungi</taxon>
        <taxon>Dikarya</taxon>
        <taxon>Ascomycota</taxon>
        <taxon>Saccharomycotina</taxon>
        <taxon>Dipodascomycetes</taxon>
        <taxon>Dipodascales</taxon>
        <taxon>Trichomonascaceae</taxon>
        <taxon>Trichomonascus</taxon>
        <taxon>Trichomonascus ciferrii complex</taxon>
    </lineage>
</organism>
<dbReference type="InterPro" id="IPR019133">
    <property type="entry name" value="MIC60"/>
</dbReference>
<dbReference type="GO" id="GO:0042407">
    <property type="term" value="P:cristae formation"/>
    <property type="evidence" value="ECO:0007669"/>
    <property type="project" value="TreeGrafter"/>
</dbReference>
<name>A0A642VC88_9ASCO</name>
<feature type="compositionally biased region" description="Basic and acidic residues" evidence="14">
    <location>
        <begin position="140"/>
        <end position="165"/>
    </location>
</feature>
<dbReference type="GO" id="GO:0061617">
    <property type="term" value="C:MICOS complex"/>
    <property type="evidence" value="ECO:0007669"/>
    <property type="project" value="TreeGrafter"/>
</dbReference>
<evidence type="ECO:0000256" key="1">
    <source>
        <dbReference type="ARBA" id="ARBA00004434"/>
    </source>
</evidence>
<evidence type="ECO:0000256" key="5">
    <source>
        <dbReference type="ARBA" id="ARBA00022792"/>
    </source>
</evidence>
<dbReference type="PANTHER" id="PTHR15415:SF7">
    <property type="entry name" value="MICOS COMPLEX SUBUNIT MIC60"/>
    <property type="match status" value="1"/>
</dbReference>
<dbReference type="PANTHER" id="PTHR15415">
    <property type="entry name" value="MITOFILIN"/>
    <property type="match status" value="1"/>
</dbReference>
<keyword evidence="4 12" id="KW-0812">Transmembrane</keyword>
<evidence type="ECO:0000256" key="9">
    <source>
        <dbReference type="ARBA" id="ARBA00023128"/>
    </source>
</evidence>
<evidence type="ECO:0000256" key="7">
    <source>
        <dbReference type="ARBA" id="ARBA00022989"/>
    </source>
</evidence>
<feature type="region of interest" description="Disordered" evidence="14">
    <location>
        <begin position="137"/>
        <end position="177"/>
    </location>
</feature>
<dbReference type="VEuPathDB" id="FungiDB:TRICI_002070"/>
<evidence type="ECO:0000256" key="2">
    <source>
        <dbReference type="ARBA" id="ARBA00010877"/>
    </source>
</evidence>
<reference evidence="15" key="1">
    <citation type="journal article" date="2019" name="G3 (Bethesda)">
        <title>Genome Assemblies of Two Rare Opportunistic Yeast Pathogens: Diutina rugosa (syn. Candida rugosa) and Trichomonascus ciferrii (syn. Candida ciferrii).</title>
        <authorList>
            <person name="Mixao V."/>
            <person name="Saus E."/>
            <person name="Hansen A.P."/>
            <person name="Lass-Florl C."/>
            <person name="Gabaldon T."/>
        </authorList>
    </citation>
    <scope>NUCLEOTIDE SEQUENCE</scope>
    <source>
        <strain evidence="15">CBS 4856</strain>
    </source>
</reference>
<evidence type="ECO:0000256" key="14">
    <source>
        <dbReference type="SAM" id="MobiDB-lite"/>
    </source>
</evidence>
<comment type="subcellular location">
    <subcellularLocation>
        <location evidence="1 12">Mitochondrion inner membrane</location>
        <topology evidence="1 12">Single-pass membrane protein</topology>
    </subcellularLocation>
</comment>
<feature type="coiled-coil region" evidence="13">
    <location>
        <begin position="240"/>
        <end position="275"/>
    </location>
</feature>
<keyword evidence="5 12" id="KW-0999">Mitochondrion inner membrane</keyword>
<comment type="caution">
    <text evidence="15">The sequence shown here is derived from an EMBL/GenBank/DDBJ whole genome shotgun (WGS) entry which is preliminary data.</text>
</comment>
<evidence type="ECO:0000313" key="15">
    <source>
        <dbReference type="EMBL" id="KAA8915784.1"/>
    </source>
</evidence>
<keyword evidence="7 12" id="KW-1133">Transmembrane helix</keyword>
<comment type="similarity">
    <text evidence="2 12">Belongs to the MICOS complex subunit Mic60 family.</text>
</comment>
<dbReference type="Proteomes" id="UP000761534">
    <property type="component" value="Unassembled WGS sequence"/>
</dbReference>
<feature type="transmembrane region" description="Helical" evidence="12">
    <location>
        <begin position="58"/>
        <end position="78"/>
    </location>
</feature>
<keyword evidence="8 13" id="KW-0175">Coiled coil</keyword>
<keyword evidence="6" id="KW-0809">Transit peptide</keyword>
<dbReference type="AlphaFoldDB" id="A0A642VC88"/>
<keyword evidence="9 12" id="KW-0496">Mitochondrion</keyword>
<evidence type="ECO:0000256" key="4">
    <source>
        <dbReference type="ARBA" id="ARBA00022692"/>
    </source>
</evidence>